<evidence type="ECO:0000256" key="1">
    <source>
        <dbReference type="ARBA" id="ARBA00006484"/>
    </source>
</evidence>
<keyword evidence="5" id="KW-1185">Reference proteome</keyword>
<evidence type="ECO:0000313" key="4">
    <source>
        <dbReference type="EMBL" id="NVN40824.1"/>
    </source>
</evidence>
<dbReference type="PANTHER" id="PTHR44196">
    <property type="entry name" value="DEHYDROGENASE/REDUCTASE SDR FAMILY MEMBER 7B"/>
    <property type="match status" value="1"/>
</dbReference>
<dbReference type="AlphaFoldDB" id="A0A850P9W4"/>
<evidence type="ECO:0000256" key="3">
    <source>
        <dbReference type="SAM" id="Phobius"/>
    </source>
</evidence>
<dbReference type="GO" id="GO:0016020">
    <property type="term" value="C:membrane"/>
    <property type="evidence" value="ECO:0007669"/>
    <property type="project" value="TreeGrafter"/>
</dbReference>
<gene>
    <name evidence="4" type="ORF">HUK82_09650</name>
</gene>
<evidence type="ECO:0000256" key="2">
    <source>
        <dbReference type="ARBA" id="ARBA00023002"/>
    </source>
</evidence>
<dbReference type="Pfam" id="PF00106">
    <property type="entry name" value="adh_short"/>
    <property type="match status" value="1"/>
</dbReference>
<name>A0A850P9W4_9PROT</name>
<reference evidence="4 5" key="1">
    <citation type="submission" date="2020-06" db="EMBL/GenBank/DDBJ databases">
        <title>Description of novel acetic acid bacteria.</title>
        <authorList>
            <person name="Sombolestani A."/>
        </authorList>
    </citation>
    <scope>NUCLEOTIDE SEQUENCE [LARGE SCALE GENOMIC DNA]</scope>
    <source>
        <strain evidence="4 5">LMG 27010</strain>
    </source>
</reference>
<comment type="caution">
    <text evidence="4">The sequence shown here is derived from an EMBL/GenBank/DDBJ whole genome shotgun (WGS) entry which is preliminary data.</text>
</comment>
<dbReference type="GO" id="GO:0016491">
    <property type="term" value="F:oxidoreductase activity"/>
    <property type="evidence" value="ECO:0007669"/>
    <property type="project" value="UniProtKB-KW"/>
</dbReference>
<dbReference type="Proteomes" id="UP000585665">
    <property type="component" value="Unassembled WGS sequence"/>
</dbReference>
<dbReference type="InterPro" id="IPR002347">
    <property type="entry name" value="SDR_fam"/>
</dbReference>
<keyword evidence="3" id="KW-0472">Membrane</keyword>
<comment type="similarity">
    <text evidence="1">Belongs to the short-chain dehydrogenases/reductases (SDR) family.</text>
</comment>
<dbReference type="PANTHER" id="PTHR44196:SF1">
    <property type="entry name" value="DEHYDROGENASE_REDUCTASE SDR FAMILY MEMBER 7B"/>
    <property type="match status" value="1"/>
</dbReference>
<proteinExistence type="inferred from homology"/>
<sequence length="334" mass="35816">MPHQIAVVTGAGAGIGRATVRTLARAGCDVALIGRNRERLDQAAAELDTSNVRTLVIEADVADDTAIEAAAEQIEQSLGPITIWVNAAGTSVVGQVAELTAAEIRRATEVTYFGTVHGTLAALKRMRRRGYGTIVNLDLLPQLQGLPLQAVESGARGAVRGFSESLRPEIAHDADRINVALVHLPSINTPRLGWTRNHTGKRLKPVGMVYEPEIAADAICRAVFGHHQDIWVGASGLGTWALRTLAPVWHRTWLASAAYRRQLEKAAAPDDLPDTLEASPPGAYAAHGRFDTVAWKDDSTGTILFTPALRAGLITAAFATGFAALLVDRIRRRR</sequence>
<dbReference type="PRINTS" id="PR00081">
    <property type="entry name" value="GDHRDH"/>
</dbReference>
<accession>A0A850P9W4</accession>
<protein>
    <submittedName>
        <fullName evidence="4">SDR family NAD(P)-dependent oxidoreductase</fullName>
    </submittedName>
</protein>
<evidence type="ECO:0000313" key="5">
    <source>
        <dbReference type="Proteomes" id="UP000585665"/>
    </source>
</evidence>
<organism evidence="4 5">
    <name type="scientific">Ameyamaea chiangmaiensis</name>
    <dbReference type="NCBI Taxonomy" id="442969"/>
    <lineage>
        <taxon>Bacteria</taxon>
        <taxon>Pseudomonadati</taxon>
        <taxon>Pseudomonadota</taxon>
        <taxon>Alphaproteobacteria</taxon>
        <taxon>Acetobacterales</taxon>
        <taxon>Acetobacteraceae</taxon>
        <taxon>Ameyamaea</taxon>
    </lineage>
</organism>
<keyword evidence="2" id="KW-0560">Oxidoreductase</keyword>
<dbReference type="Gene3D" id="3.40.50.720">
    <property type="entry name" value="NAD(P)-binding Rossmann-like Domain"/>
    <property type="match status" value="1"/>
</dbReference>
<dbReference type="EMBL" id="JABXXR010000067">
    <property type="protein sequence ID" value="NVN40824.1"/>
    <property type="molecule type" value="Genomic_DNA"/>
</dbReference>
<keyword evidence="3" id="KW-0812">Transmembrane</keyword>
<dbReference type="RefSeq" id="WP_176613760.1">
    <property type="nucleotide sequence ID" value="NZ_JABXXR010000067.1"/>
</dbReference>
<keyword evidence="3" id="KW-1133">Transmembrane helix</keyword>
<dbReference type="InterPro" id="IPR036291">
    <property type="entry name" value="NAD(P)-bd_dom_sf"/>
</dbReference>
<feature type="transmembrane region" description="Helical" evidence="3">
    <location>
        <begin position="308"/>
        <end position="327"/>
    </location>
</feature>
<dbReference type="SUPFAM" id="SSF51735">
    <property type="entry name" value="NAD(P)-binding Rossmann-fold domains"/>
    <property type="match status" value="1"/>
</dbReference>
<dbReference type="NCBIfam" id="NF005495">
    <property type="entry name" value="PRK07109.1"/>
    <property type="match status" value="1"/>
</dbReference>